<evidence type="ECO:0000313" key="13">
    <source>
        <dbReference type="Proteomes" id="UP001291999"/>
    </source>
</evidence>
<evidence type="ECO:0000256" key="6">
    <source>
        <dbReference type="ARBA" id="ARBA00022777"/>
    </source>
</evidence>
<dbReference type="Pfam" id="PF02518">
    <property type="entry name" value="HATPase_c"/>
    <property type="match status" value="1"/>
</dbReference>
<evidence type="ECO:0000259" key="9">
    <source>
        <dbReference type="PROSITE" id="PS50109"/>
    </source>
</evidence>
<evidence type="ECO:0000256" key="8">
    <source>
        <dbReference type="SAM" id="MobiDB-lite"/>
    </source>
</evidence>
<dbReference type="InterPro" id="IPR000700">
    <property type="entry name" value="PAS-assoc_C"/>
</dbReference>
<dbReference type="InterPro" id="IPR036097">
    <property type="entry name" value="HisK_dim/P_sf"/>
</dbReference>
<keyword evidence="13" id="KW-1185">Reference proteome</keyword>
<comment type="catalytic activity">
    <reaction evidence="1">
        <text>ATP + protein L-histidine = ADP + protein N-phospho-L-histidine.</text>
        <dbReference type="EC" id="2.7.13.3"/>
    </reaction>
</comment>
<dbReference type="InterPro" id="IPR000014">
    <property type="entry name" value="PAS"/>
</dbReference>
<dbReference type="PRINTS" id="PR00344">
    <property type="entry name" value="BCTRLSENSOR"/>
</dbReference>
<keyword evidence="12" id="KW-0067">ATP-binding</keyword>
<dbReference type="CDD" id="cd16922">
    <property type="entry name" value="HATPase_EvgS-ArcB-TorS-like"/>
    <property type="match status" value="1"/>
</dbReference>
<keyword evidence="6" id="KW-0418">Kinase</keyword>
<keyword evidence="4" id="KW-0597">Phosphoprotein</keyword>
<dbReference type="EMBL" id="JAXQPW010000005">
    <property type="protein sequence ID" value="MDZ5662890.1"/>
    <property type="molecule type" value="Genomic_DNA"/>
</dbReference>
<dbReference type="InterPro" id="IPR003661">
    <property type="entry name" value="HisK_dim/P_dom"/>
</dbReference>
<dbReference type="Gene3D" id="1.10.287.130">
    <property type="match status" value="1"/>
</dbReference>
<dbReference type="Gene3D" id="3.30.565.10">
    <property type="entry name" value="Histidine kinase-like ATPase, C-terminal domain"/>
    <property type="match status" value="1"/>
</dbReference>
<dbReference type="InterPro" id="IPR036890">
    <property type="entry name" value="HATPase_C_sf"/>
</dbReference>
<comment type="subcellular location">
    <subcellularLocation>
        <location evidence="2">Cell membrane</location>
    </subcellularLocation>
</comment>
<dbReference type="PROSITE" id="PS50113">
    <property type="entry name" value="PAC"/>
    <property type="match status" value="1"/>
</dbReference>
<dbReference type="InterPro" id="IPR013655">
    <property type="entry name" value="PAS_fold_3"/>
</dbReference>
<evidence type="ECO:0000256" key="5">
    <source>
        <dbReference type="ARBA" id="ARBA00022679"/>
    </source>
</evidence>
<comment type="caution">
    <text evidence="12">The sequence shown here is derived from an EMBL/GenBank/DDBJ whole genome shotgun (WGS) entry which is preliminary data.</text>
</comment>
<evidence type="ECO:0000256" key="7">
    <source>
        <dbReference type="ARBA" id="ARBA00023012"/>
    </source>
</evidence>
<evidence type="ECO:0000256" key="3">
    <source>
        <dbReference type="ARBA" id="ARBA00012438"/>
    </source>
</evidence>
<accession>A0ABU5KEM8</accession>
<organism evidence="12 13">
    <name type="scientific">Nocardioides renjunii</name>
    <dbReference type="NCBI Taxonomy" id="3095075"/>
    <lineage>
        <taxon>Bacteria</taxon>
        <taxon>Bacillati</taxon>
        <taxon>Actinomycetota</taxon>
        <taxon>Actinomycetes</taxon>
        <taxon>Propionibacteriales</taxon>
        <taxon>Nocardioidaceae</taxon>
        <taxon>Nocardioides</taxon>
    </lineage>
</organism>
<evidence type="ECO:0000313" key="12">
    <source>
        <dbReference type="EMBL" id="MDZ5662890.1"/>
    </source>
</evidence>
<dbReference type="SMART" id="SM00091">
    <property type="entry name" value="PAS"/>
    <property type="match status" value="1"/>
</dbReference>
<dbReference type="CDD" id="cd00082">
    <property type="entry name" value="HisKA"/>
    <property type="match status" value="1"/>
</dbReference>
<protein>
    <recommendedName>
        <fullName evidence="3">histidine kinase</fullName>
        <ecNumber evidence="3">2.7.13.3</ecNumber>
    </recommendedName>
</protein>
<name>A0ABU5KEM8_9ACTN</name>
<dbReference type="RefSeq" id="WP_322424826.1">
    <property type="nucleotide sequence ID" value="NZ_JAXQPW010000005.1"/>
</dbReference>
<dbReference type="SMART" id="SM00388">
    <property type="entry name" value="HisKA"/>
    <property type="match status" value="1"/>
</dbReference>
<dbReference type="Proteomes" id="UP001291999">
    <property type="component" value="Unassembled WGS sequence"/>
</dbReference>
<dbReference type="InterPro" id="IPR035965">
    <property type="entry name" value="PAS-like_dom_sf"/>
</dbReference>
<dbReference type="SMART" id="SM00387">
    <property type="entry name" value="HATPase_c"/>
    <property type="match status" value="1"/>
</dbReference>
<dbReference type="PROSITE" id="PS50109">
    <property type="entry name" value="HIS_KIN"/>
    <property type="match status" value="1"/>
</dbReference>
<dbReference type="SUPFAM" id="SSF55785">
    <property type="entry name" value="PYP-like sensor domain (PAS domain)"/>
    <property type="match status" value="1"/>
</dbReference>
<dbReference type="Pfam" id="PF08447">
    <property type="entry name" value="PAS_3"/>
    <property type="match status" value="1"/>
</dbReference>
<dbReference type="InterPro" id="IPR004358">
    <property type="entry name" value="Sig_transdc_His_kin-like_C"/>
</dbReference>
<feature type="domain" description="PAC" evidence="11">
    <location>
        <begin position="95"/>
        <end position="146"/>
    </location>
</feature>
<gene>
    <name evidence="12" type="ORF">SFC79_14030</name>
</gene>
<evidence type="ECO:0000259" key="10">
    <source>
        <dbReference type="PROSITE" id="PS50112"/>
    </source>
</evidence>
<keyword evidence="12" id="KW-0547">Nucleotide-binding</keyword>
<dbReference type="Pfam" id="PF00512">
    <property type="entry name" value="HisKA"/>
    <property type="match status" value="1"/>
</dbReference>
<dbReference type="PROSITE" id="PS50112">
    <property type="entry name" value="PAS"/>
    <property type="match status" value="1"/>
</dbReference>
<dbReference type="NCBIfam" id="TIGR00229">
    <property type="entry name" value="sensory_box"/>
    <property type="match status" value="1"/>
</dbReference>
<proteinExistence type="predicted"/>
<dbReference type="InterPro" id="IPR005467">
    <property type="entry name" value="His_kinase_dom"/>
</dbReference>
<dbReference type="PANTHER" id="PTHR43047">
    <property type="entry name" value="TWO-COMPONENT HISTIDINE PROTEIN KINASE"/>
    <property type="match status" value="1"/>
</dbReference>
<dbReference type="EC" id="2.7.13.3" evidence="3"/>
<sequence>MHDDRPRPAAPGRTSPEGAPDEGSERYASMFTHHPHAAYSVDRSGHYTDANGHALAMTGLTLEQMRRSHYSDVIHPDDVHLIDASFANTLTGIPQLTEARVLRPDGEVIDIRCTMIPVVVGGEVVGVHGIAEDVTAAKELVRQLEEANAAKSLFLATVSHEVRTPLAALVGATELLVHADPGAEQEHYVQMVHRSGQRLMHLVNDLLDYSGLEAHQDVLHPRVFGLRAAVDDVAGWAVPLAEARGLTFSLTVDESVPVTAFGDGRRVVQVVTNLVQNALKFTDRGGVEVRVEARSGAPCPDEEECTADTWVRFEVADTGIGIAEDHLQALFEPFTQVDPHAAREHRGVGLGLAICRALADLLGGRLDVRSTPGVGSTFTFGVPLARVTEDGTEDGDVPSATG</sequence>
<dbReference type="SUPFAM" id="SSF55874">
    <property type="entry name" value="ATPase domain of HSP90 chaperone/DNA topoisomerase II/histidine kinase"/>
    <property type="match status" value="1"/>
</dbReference>
<keyword evidence="7" id="KW-0902">Two-component regulatory system</keyword>
<evidence type="ECO:0000256" key="1">
    <source>
        <dbReference type="ARBA" id="ARBA00000085"/>
    </source>
</evidence>
<evidence type="ECO:0000256" key="2">
    <source>
        <dbReference type="ARBA" id="ARBA00004236"/>
    </source>
</evidence>
<evidence type="ECO:0000256" key="4">
    <source>
        <dbReference type="ARBA" id="ARBA00022553"/>
    </source>
</evidence>
<dbReference type="PANTHER" id="PTHR43047:SF72">
    <property type="entry name" value="OSMOSENSING HISTIDINE PROTEIN KINASE SLN1"/>
    <property type="match status" value="1"/>
</dbReference>
<reference evidence="12 13" key="1">
    <citation type="submission" date="2023-11" db="EMBL/GenBank/DDBJ databases">
        <title>Novel species in genus Nocardioides.</title>
        <authorList>
            <person name="Zhou H."/>
        </authorList>
    </citation>
    <scope>NUCLEOTIDE SEQUENCE [LARGE SCALE GENOMIC DNA]</scope>
    <source>
        <strain evidence="12 13">S-58</strain>
    </source>
</reference>
<dbReference type="SUPFAM" id="SSF47384">
    <property type="entry name" value="Homodimeric domain of signal transducing histidine kinase"/>
    <property type="match status" value="1"/>
</dbReference>
<dbReference type="Gene3D" id="3.30.450.20">
    <property type="entry name" value="PAS domain"/>
    <property type="match status" value="1"/>
</dbReference>
<keyword evidence="5" id="KW-0808">Transferase</keyword>
<dbReference type="GO" id="GO:0005524">
    <property type="term" value="F:ATP binding"/>
    <property type="evidence" value="ECO:0007669"/>
    <property type="project" value="UniProtKB-KW"/>
</dbReference>
<dbReference type="CDD" id="cd00130">
    <property type="entry name" value="PAS"/>
    <property type="match status" value="1"/>
</dbReference>
<feature type="region of interest" description="Disordered" evidence="8">
    <location>
        <begin position="1"/>
        <end position="25"/>
    </location>
</feature>
<dbReference type="InterPro" id="IPR003594">
    <property type="entry name" value="HATPase_dom"/>
</dbReference>
<evidence type="ECO:0000259" key="11">
    <source>
        <dbReference type="PROSITE" id="PS50113"/>
    </source>
</evidence>
<feature type="domain" description="Histidine kinase" evidence="9">
    <location>
        <begin position="157"/>
        <end position="386"/>
    </location>
</feature>
<feature type="domain" description="PAS" evidence="10">
    <location>
        <begin position="23"/>
        <end position="93"/>
    </location>
</feature>